<proteinExistence type="predicted"/>
<keyword evidence="3" id="KW-1185">Reference proteome</keyword>
<evidence type="ECO:0000313" key="2">
    <source>
        <dbReference type="EMBL" id="MEQ6291331.1"/>
    </source>
</evidence>
<sequence>MEILLIVLTCVVGLVFAAAVAMFYVGCLGATMAALNNGRIVWGSLSFFVPPLALLYGIRHKEQVGWSYGFMIKGGAAVAVMLLLAWGGMHLLPAPVNSGGQLMERLLPQPSES</sequence>
<comment type="caution">
    <text evidence="2">The sequence shown here is derived from an EMBL/GenBank/DDBJ whole genome shotgun (WGS) entry which is preliminary data.</text>
</comment>
<protein>
    <submittedName>
        <fullName evidence="2">Uncharacterized protein</fullName>
    </submittedName>
</protein>
<evidence type="ECO:0000256" key="1">
    <source>
        <dbReference type="SAM" id="Phobius"/>
    </source>
</evidence>
<dbReference type="RefSeq" id="WP_349588048.1">
    <property type="nucleotide sequence ID" value="NZ_JBEFLD010000006.1"/>
</dbReference>
<evidence type="ECO:0000313" key="3">
    <source>
        <dbReference type="Proteomes" id="UP001433638"/>
    </source>
</evidence>
<keyword evidence="1" id="KW-1133">Transmembrane helix</keyword>
<dbReference type="Proteomes" id="UP001433638">
    <property type="component" value="Unassembled WGS sequence"/>
</dbReference>
<gene>
    <name evidence="2" type="ORF">ABNW52_11985</name>
</gene>
<feature type="transmembrane region" description="Helical" evidence="1">
    <location>
        <begin position="41"/>
        <end position="58"/>
    </location>
</feature>
<reference evidence="2" key="1">
    <citation type="submission" date="2024-06" db="EMBL/GenBank/DDBJ databases">
        <title>Genome sequence of Vogesella sp. MAHUQ-64.</title>
        <authorList>
            <person name="Huq M.A."/>
        </authorList>
    </citation>
    <scope>NUCLEOTIDE SEQUENCE</scope>
    <source>
        <strain evidence="2">MAHUQ-64</strain>
    </source>
</reference>
<keyword evidence="1" id="KW-0812">Transmembrane</keyword>
<organism evidence="2 3">
    <name type="scientific">Vogesella oryzagri</name>
    <dbReference type="NCBI Taxonomy" id="3160864"/>
    <lineage>
        <taxon>Bacteria</taxon>
        <taxon>Pseudomonadati</taxon>
        <taxon>Pseudomonadota</taxon>
        <taxon>Betaproteobacteria</taxon>
        <taxon>Neisseriales</taxon>
        <taxon>Chromobacteriaceae</taxon>
        <taxon>Vogesella</taxon>
    </lineage>
</organism>
<dbReference type="EMBL" id="JBEFLD010000006">
    <property type="protein sequence ID" value="MEQ6291331.1"/>
    <property type="molecule type" value="Genomic_DNA"/>
</dbReference>
<name>A0ABV1M529_9NEIS</name>
<accession>A0ABV1M529</accession>
<keyword evidence="1" id="KW-0472">Membrane</keyword>
<feature type="transmembrane region" description="Helical" evidence="1">
    <location>
        <begin position="70"/>
        <end position="89"/>
    </location>
</feature>